<evidence type="ECO:0000313" key="2">
    <source>
        <dbReference type="EMBL" id="KAH3701109.1"/>
    </source>
</evidence>
<sequence length="60" mass="6776">MKGQQTAEVHYNALTHLSEHDPLTTSHLLYGGKVTSPVYPDDRETKEDDVSSESAEKLYR</sequence>
<feature type="compositionally biased region" description="Basic and acidic residues" evidence="1">
    <location>
        <begin position="40"/>
        <end position="60"/>
    </location>
</feature>
<dbReference type="EMBL" id="JAIWYP010000015">
    <property type="protein sequence ID" value="KAH3701109.1"/>
    <property type="molecule type" value="Genomic_DNA"/>
</dbReference>
<organism evidence="2 3">
    <name type="scientific">Dreissena polymorpha</name>
    <name type="common">Zebra mussel</name>
    <name type="synonym">Mytilus polymorpha</name>
    <dbReference type="NCBI Taxonomy" id="45954"/>
    <lineage>
        <taxon>Eukaryota</taxon>
        <taxon>Metazoa</taxon>
        <taxon>Spiralia</taxon>
        <taxon>Lophotrochozoa</taxon>
        <taxon>Mollusca</taxon>
        <taxon>Bivalvia</taxon>
        <taxon>Autobranchia</taxon>
        <taxon>Heteroconchia</taxon>
        <taxon>Euheterodonta</taxon>
        <taxon>Imparidentia</taxon>
        <taxon>Neoheterodontei</taxon>
        <taxon>Myida</taxon>
        <taxon>Dreissenoidea</taxon>
        <taxon>Dreissenidae</taxon>
        <taxon>Dreissena</taxon>
    </lineage>
</organism>
<reference evidence="2" key="2">
    <citation type="submission" date="2020-11" db="EMBL/GenBank/DDBJ databases">
        <authorList>
            <person name="McCartney M.A."/>
            <person name="Auch B."/>
            <person name="Kono T."/>
            <person name="Mallez S."/>
            <person name="Becker A."/>
            <person name="Gohl D.M."/>
            <person name="Silverstein K.A.T."/>
            <person name="Koren S."/>
            <person name="Bechman K.B."/>
            <person name="Herman A."/>
            <person name="Abrahante J.E."/>
            <person name="Garbe J."/>
        </authorList>
    </citation>
    <scope>NUCLEOTIDE SEQUENCE</scope>
    <source>
        <strain evidence="2">Duluth1</strain>
        <tissue evidence="2">Whole animal</tissue>
    </source>
</reference>
<dbReference type="AlphaFoldDB" id="A0A9D3YLS0"/>
<evidence type="ECO:0000256" key="1">
    <source>
        <dbReference type="SAM" id="MobiDB-lite"/>
    </source>
</evidence>
<evidence type="ECO:0000313" key="3">
    <source>
        <dbReference type="Proteomes" id="UP000828390"/>
    </source>
</evidence>
<reference evidence="2" key="1">
    <citation type="journal article" date="2019" name="bioRxiv">
        <title>The Genome of the Zebra Mussel, Dreissena polymorpha: A Resource for Invasive Species Research.</title>
        <authorList>
            <person name="McCartney M.A."/>
            <person name="Auch B."/>
            <person name="Kono T."/>
            <person name="Mallez S."/>
            <person name="Zhang Y."/>
            <person name="Obille A."/>
            <person name="Becker A."/>
            <person name="Abrahante J.E."/>
            <person name="Garbe J."/>
            <person name="Badalamenti J.P."/>
            <person name="Herman A."/>
            <person name="Mangelson H."/>
            <person name="Liachko I."/>
            <person name="Sullivan S."/>
            <person name="Sone E.D."/>
            <person name="Koren S."/>
            <person name="Silverstein K.A.T."/>
            <person name="Beckman K.B."/>
            <person name="Gohl D.M."/>
        </authorList>
    </citation>
    <scope>NUCLEOTIDE SEQUENCE</scope>
    <source>
        <strain evidence="2">Duluth1</strain>
        <tissue evidence="2">Whole animal</tissue>
    </source>
</reference>
<comment type="caution">
    <text evidence="2">The sequence shown here is derived from an EMBL/GenBank/DDBJ whole genome shotgun (WGS) entry which is preliminary data.</text>
</comment>
<name>A0A9D3YLS0_DREPO</name>
<accession>A0A9D3YLS0</accession>
<proteinExistence type="predicted"/>
<keyword evidence="3" id="KW-1185">Reference proteome</keyword>
<feature type="region of interest" description="Disordered" evidence="1">
    <location>
        <begin position="28"/>
        <end position="60"/>
    </location>
</feature>
<gene>
    <name evidence="2" type="ORF">DPMN_076093</name>
</gene>
<protein>
    <submittedName>
        <fullName evidence="2">Uncharacterized protein</fullName>
    </submittedName>
</protein>
<dbReference type="Proteomes" id="UP000828390">
    <property type="component" value="Unassembled WGS sequence"/>
</dbReference>